<proteinExistence type="predicted"/>
<gene>
    <name evidence="1" type="ORF">KTT_03920</name>
</gene>
<accession>A0A401ZUI3</accession>
<dbReference type="AlphaFoldDB" id="A0A401ZUI3"/>
<reference evidence="2" key="1">
    <citation type="submission" date="2018-12" db="EMBL/GenBank/DDBJ databases">
        <title>Tengunoibacter tsumagoiensis gen. nov., sp. nov., Dictyobacter kobayashii sp. nov., D. alpinus sp. nov., and D. joshuensis sp. nov. and description of Dictyobacteraceae fam. nov. within the order Ktedonobacterales isolated from Tengu-no-mugimeshi.</title>
        <authorList>
            <person name="Wang C.M."/>
            <person name="Zheng Y."/>
            <person name="Sakai Y."/>
            <person name="Toyoda A."/>
            <person name="Minakuchi Y."/>
            <person name="Abe K."/>
            <person name="Yokota A."/>
            <person name="Yabe S."/>
        </authorList>
    </citation>
    <scope>NUCLEOTIDE SEQUENCE [LARGE SCALE GENOMIC DNA]</scope>
    <source>
        <strain evidence="2">Uno3</strain>
    </source>
</reference>
<evidence type="ECO:0000313" key="1">
    <source>
        <dbReference type="EMBL" id="GCE10533.1"/>
    </source>
</evidence>
<keyword evidence="2" id="KW-1185">Reference proteome</keyword>
<protein>
    <submittedName>
        <fullName evidence="1">Uncharacterized protein</fullName>
    </submittedName>
</protein>
<name>A0A401ZUI3_9CHLR</name>
<organism evidence="1 2">
    <name type="scientific">Tengunoibacter tsumagoiensis</name>
    <dbReference type="NCBI Taxonomy" id="2014871"/>
    <lineage>
        <taxon>Bacteria</taxon>
        <taxon>Bacillati</taxon>
        <taxon>Chloroflexota</taxon>
        <taxon>Ktedonobacteria</taxon>
        <taxon>Ktedonobacterales</taxon>
        <taxon>Dictyobacteraceae</taxon>
        <taxon>Tengunoibacter</taxon>
    </lineage>
</organism>
<evidence type="ECO:0000313" key="2">
    <source>
        <dbReference type="Proteomes" id="UP000287352"/>
    </source>
</evidence>
<dbReference type="Proteomes" id="UP000287352">
    <property type="component" value="Unassembled WGS sequence"/>
</dbReference>
<comment type="caution">
    <text evidence="1">The sequence shown here is derived from an EMBL/GenBank/DDBJ whole genome shotgun (WGS) entry which is preliminary data.</text>
</comment>
<sequence length="155" mass="18057">MEHPHIFLSSDEISLTDLEGLLKRAGAQMLYLNGRSGVFMYEQSRVWVSLEALEDNDKEILLQAERMVGAPIRSSVLLLISKDDWNVGFQIAYDFVYLCMQHYRGIIDDSIEQLLEDEPPFSNLHDKEWVTMVYRDRYMSKDVPPLVEKPEEETN</sequence>
<dbReference type="RefSeq" id="WP_126578128.1">
    <property type="nucleotide sequence ID" value="NZ_BIFR01000001.1"/>
</dbReference>
<dbReference type="EMBL" id="BIFR01000001">
    <property type="protein sequence ID" value="GCE10533.1"/>
    <property type="molecule type" value="Genomic_DNA"/>
</dbReference>